<dbReference type="PROSITE" id="PS51385">
    <property type="entry name" value="YJEF_N"/>
    <property type="match status" value="1"/>
</dbReference>
<comment type="catalytic activity">
    <reaction evidence="20">
        <text>(6S)-NADPHX + ADP = AMP + phosphate + NADPH + H(+)</text>
        <dbReference type="Rhea" id="RHEA:32235"/>
        <dbReference type="ChEBI" id="CHEBI:15378"/>
        <dbReference type="ChEBI" id="CHEBI:43474"/>
        <dbReference type="ChEBI" id="CHEBI:57783"/>
        <dbReference type="ChEBI" id="CHEBI:64076"/>
        <dbReference type="ChEBI" id="CHEBI:456215"/>
        <dbReference type="ChEBI" id="CHEBI:456216"/>
        <dbReference type="EC" id="4.2.1.136"/>
    </reaction>
</comment>
<evidence type="ECO:0000256" key="9">
    <source>
        <dbReference type="ARBA" id="ARBA00022741"/>
    </source>
</evidence>
<dbReference type="PIRSF" id="PIRSF017184">
    <property type="entry name" value="Nnr"/>
    <property type="match status" value="1"/>
</dbReference>
<dbReference type="PANTHER" id="PTHR12592">
    <property type="entry name" value="ATP-DEPENDENT (S)-NAD(P)H-HYDRATE DEHYDRATASE FAMILY MEMBER"/>
    <property type="match status" value="1"/>
</dbReference>
<sequence length="442" mass="45892">MQRAGLAAAEAARAMAADNGAPILVVAGPGNNGGDAWVAAAHLREAFHRVTVLDFAGSQPKAPEAREARDRFLAAGGKSVREWPADIRPALVVDGLLGIGLARDVEGEMARLILRINACGAPVLAIDVPSGIASDTGAVRGVAVRATRTITFLARKAGLYTGAALDHAGRDRRGRPWRGPGPACRLPRQPPHAASLRGRAAGARARYPQGILRRARRRRRRQGHGGGGHPRGARRAARGRGQGVRGPPRARCPLLRPGHAGADAQARGRHHRGRRARRGAGRGPFAQLTSLSAFERSTLPALLSLPKPLVLDADALNAIALHDTMRDALAANRRAPTILTPHPAEAARLLRCETAEVQADRLAAALSLAESFKAEVVLKGAGSVCASPDGTWAVNATGNPGLASGGTGDVLSGIVGALLCQGLPAREALRYAVCLHGAAADS</sequence>
<dbReference type="InterPro" id="IPR036652">
    <property type="entry name" value="YjeF_N_dom_sf"/>
</dbReference>
<feature type="domain" description="YjeF N-terminal" evidence="23">
    <location>
        <begin position="1"/>
        <end position="189"/>
    </location>
</feature>
<dbReference type="InterPro" id="IPR004443">
    <property type="entry name" value="YjeF_N_dom"/>
</dbReference>
<evidence type="ECO:0000313" key="24">
    <source>
        <dbReference type="EMBL" id="EFK95916.1"/>
    </source>
</evidence>
<dbReference type="SUPFAM" id="SSF53613">
    <property type="entry name" value="Ribokinase-like"/>
    <property type="match status" value="1"/>
</dbReference>
<evidence type="ECO:0000259" key="22">
    <source>
        <dbReference type="PROSITE" id="PS51383"/>
    </source>
</evidence>
<evidence type="ECO:0000256" key="21">
    <source>
        <dbReference type="SAM" id="MobiDB-lite"/>
    </source>
</evidence>
<evidence type="ECO:0000256" key="18">
    <source>
        <dbReference type="ARBA" id="ARBA00032624"/>
    </source>
</evidence>
<comment type="catalytic activity">
    <reaction evidence="1">
        <text>(6R)-NADHX = (6S)-NADHX</text>
        <dbReference type="Rhea" id="RHEA:32215"/>
        <dbReference type="ChEBI" id="CHEBI:64074"/>
        <dbReference type="ChEBI" id="CHEBI:64075"/>
        <dbReference type="EC" id="5.1.99.6"/>
    </reaction>
</comment>
<dbReference type="InterPro" id="IPR029056">
    <property type="entry name" value="Ribokinase-like"/>
</dbReference>
<dbReference type="PANTHER" id="PTHR12592:SF0">
    <property type="entry name" value="ATP-DEPENDENT (S)-NAD(P)H-HYDRATE DEHYDRATASE"/>
    <property type="match status" value="1"/>
</dbReference>
<evidence type="ECO:0000256" key="12">
    <source>
        <dbReference type="ARBA" id="ARBA00022958"/>
    </source>
</evidence>
<dbReference type="GO" id="GO:0016301">
    <property type="term" value="F:kinase activity"/>
    <property type="evidence" value="ECO:0007669"/>
    <property type="project" value="UniProtKB-KW"/>
</dbReference>
<dbReference type="EC" id="4.2.1.136" evidence="7"/>
<evidence type="ECO:0000256" key="19">
    <source>
        <dbReference type="ARBA" id="ARBA00048238"/>
    </source>
</evidence>
<keyword evidence="8" id="KW-0479">Metal-binding</keyword>
<dbReference type="EC" id="5.1.99.6" evidence="6"/>
<keyword evidence="15" id="KW-0456">Lyase</keyword>
<evidence type="ECO:0000256" key="6">
    <source>
        <dbReference type="ARBA" id="ARBA00012228"/>
    </source>
</evidence>
<protein>
    <recommendedName>
        <fullName evidence="18">Nicotinamide nucleotide repair protein</fullName>
        <ecNumber evidence="7">4.2.1.136</ecNumber>
        <ecNumber evidence="6">5.1.99.6</ecNumber>
    </recommendedName>
</protein>
<dbReference type="AlphaFoldDB" id="D9PKJ8"/>
<evidence type="ECO:0000256" key="10">
    <source>
        <dbReference type="ARBA" id="ARBA00022840"/>
    </source>
</evidence>
<accession>D9PKJ8</accession>
<keyword evidence="11" id="KW-0521">NADP</keyword>
<evidence type="ECO:0000256" key="8">
    <source>
        <dbReference type="ARBA" id="ARBA00022723"/>
    </source>
</evidence>
<comment type="caution">
    <text evidence="24">The sequence shown here is derived from an EMBL/GenBank/DDBJ whole genome shotgun (WGS) entry which is preliminary data.</text>
</comment>
<dbReference type="PROSITE" id="PS01050">
    <property type="entry name" value="YJEF_C_2"/>
    <property type="match status" value="1"/>
</dbReference>
<dbReference type="PROSITE" id="PS51383">
    <property type="entry name" value="YJEF_C_3"/>
    <property type="match status" value="1"/>
</dbReference>
<evidence type="ECO:0000256" key="17">
    <source>
        <dbReference type="ARBA" id="ARBA00025153"/>
    </source>
</evidence>
<comment type="cofactor">
    <cofactor evidence="3">
        <name>K(+)</name>
        <dbReference type="ChEBI" id="CHEBI:29103"/>
    </cofactor>
</comment>
<dbReference type="GO" id="GO:0046872">
    <property type="term" value="F:metal ion binding"/>
    <property type="evidence" value="ECO:0007669"/>
    <property type="project" value="UniProtKB-KW"/>
</dbReference>
<comment type="function">
    <text evidence="17">Bifunctional enzyme that catalyzes the epimerization of the S- and R-forms of NAD(P)HX and the dehydration of the S-form of NAD(P)HX at the expense of ADP, which is converted to AMP. This allows the repair of both epimers of NAD(P)HX, a damaged form of NAD(P)H that is a result of enzymatic or heat-dependent hydration.</text>
</comment>
<dbReference type="InterPro" id="IPR030677">
    <property type="entry name" value="Nnr"/>
</dbReference>
<dbReference type="EMBL" id="ADZX01000619">
    <property type="protein sequence ID" value="EFK95916.1"/>
    <property type="molecule type" value="Genomic_DNA"/>
</dbReference>
<keyword evidence="9" id="KW-0547">Nucleotide-binding</keyword>
<evidence type="ECO:0000256" key="3">
    <source>
        <dbReference type="ARBA" id="ARBA00001958"/>
    </source>
</evidence>
<evidence type="ECO:0000256" key="11">
    <source>
        <dbReference type="ARBA" id="ARBA00022857"/>
    </source>
</evidence>
<dbReference type="InterPro" id="IPR000631">
    <property type="entry name" value="CARKD"/>
</dbReference>
<evidence type="ECO:0000256" key="14">
    <source>
        <dbReference type="ARBA" id="ARBA00023235"/>
    </source>
</evidence>
<feature type="compositionally biased region" description="Basic residues" evidence="21">
    <location>
        <begin position="213"/>
        <end position="223"/>
    </location>
</feature>
<dbReference type="Pfam" id="PF01256">
    <property type="entry name" value="Carb_kinase"/>
    <property type="match status" value="1"/>
</dbReference>
<evidence type="ECO:0000256" key="4">
    <source>
        <dbReference type="ARBA" id="ARBA00006001"/>
    </source>
</evidence>
<evidence type="ECO:0000256" key="2">
    <source>
        <dbReference type="ARBA" id="ARBA00000909"/>
    </source>
</evidence>
<comment type="similarity">
    <text evidence="5">In the C-terminal section; belongs to the NnrD/CARKD family.</text>
</comment>
<evidence type="ECO:0000256" key="15">
    <source>
        <dbReference type="ARBA" id="ARBA00023239"/>
    </source>
</evidence>
<feature type="compositionally biased region" description="Low complexity" evidence="21">
    <location>
        <begin position="197"/>
        <end position="206"/>
    </location>
</feature>
<evidence type="ECO:0000256" key="13">
    <source>
        <dbReference type="ARBA" id="ARBA00023027"/>
    </source>
</evidence>
<reference evidence="24" key="1">
    <citation type="submission" date="2010-07" db="EMBL/GenBank/DDBJ databases">
        <authorList>
            <consortium name="CONSOLIDER consortium CSD2007-00005"/>
            <person name="Guazzaroni M.-E."/>
            <person name="Richter M."/>
            <person name="Garcia-Salamanca A."/>
            <person name="Yarza P."/>
            <person name="Ferrer M."/>
        </authorList>
    </citation>
    <scope>NUCLEOTIDE SEQUENCE</scope>
</reference>
<feature type="compositionally biased region" description="Basic residues" evidence="21">
    <location>
        <begin position="267"/>
        <end position="280"/>
    </location>
</feature>
<keyword evidence="10" id="KW-0067">ATP-binding</keyword>
<dbReference type="InterPro" id="IPR017953">
    <property type="entry name" value="Carbohydrate_kinase_pred_CS"/>
</dbReference>
<keyword evidence="13" id="KW-0520">NAD</keyword>
<comment type="catalytic activity">
    <reaction evidence="19">
        <text>(6S)-NADHX + ADP = AMP + phosphate + NADH + H(+)</text>
        <dbReference type="Rhea" id="RHEA:32223"/>
        <dbReference type="ChEBI" id="CHEBI:15378"/>
        <dbReference type="ChEBI" id="CHEBI:43474"/>
        <dbReference type="ChEBI" id="CHEBI:57945"/>
        <dbReference type="ChEBI" id="CHEBI:64074"/>
        <dbReference type="ChEBI" id="CHEBI:456215"/>
        <dbReference type="ChEBI" id="CHEBI:456216"/>
        <dbReference type="EC" id="4.2.1.136"/>
    </reaction>
</comment>
<dbReference type="NCBIfam" id="TIGR00197">
    <property type="entry name" value="yjeF_nterm"/>
    <property type="match status" value="1"/>
</dbReference>
<keyword evidence="14" id="KW-0413">Isomerase</keyword>
<dbReference type="Gene3D" id="3.40.50.10260">
    <property type="entry name" value="YjeF N-terminal domain"/>
    <property type="match status" value="1"/>
</dbReference>
<evidence type="ECO:0000259" key="23">
    <source>
        <dbReference type="PROSITE" id="PS51385"/>
    </source>
</evidence>
<dbReference type="GO" id="GO:0052856">
    <property type="term" value="F:NAD(P)HX epimerase activity"/>
    <property type="evidence" value="ECO:0007669"/>
    <property type="project" value="UniProtKB-EC"/>
</dbReference>
<dbReference type="GO" id="GO:0005524">
    <property type="term" value="F:ATP binding"/>
    <property type="evidence" value="ECO:0007669"/>
    <property type="project" value="UniProtKB-KW"/>
</dbReference>
<evidence type="ECO:0000256" key="16">
    <source>
        <dbReference type="ARBA" id="ARBA00023268"/>
    </source>
</evidence>
<feature type="region of interest" description="Disordered" evidence="21">
    <location>
        <begin position="169"/>
        <end position="281"/>
    </location>
</feature>
<feature type="non-terminal residue" evidence="24">
    <location>
        <position position="442"/>
    </location>
</feature>
<feature type="domain" description="YjeF C-terminal" evidence="22">
    <location>
        <begin position="279"/>
        <end position="442"/>
    </location>
</feature>
<dbReference type="GO" id="GO:0052855">
    <property type="term" value="F:ADP-dependent NAD(P)H-hydrate dehydratase activity"/>
    <property type="evidence" value="ECO:0007669"/>
    <property type="project" value="UniProtKB-EC"/>
</dbReference>
<dbReference type="GO" id="GO:0110051">
    <property type="term" value="P:metabolite repair"/>
    <property type="evidence" value="ECO:0007669"/>
    <property type="project" value="TreeGrafter"/>
</dbReference>
<organism evidence="24">
    <name type="scientific">sediment metagenome</name>
    <dbReference type="NCBI Taxonomy" id="749907"/>
    <lineage>
        <taxon>unclassified sequences</taxon>
        <taxon>metagenomes</taxon>
        <taxon>ecological metagenomes</taxon>
    </lineage>
</organism>
<gene>
    <name evidence="24" type="ORF">LDC_2067</name>
</gene>
<dbReference type="SUPFAM" id="SSF64153">
    <property type="entry name" value="YjeF N-terminal domain-like"/>
    <property type="match status" value="1"/>
</dbReference>
<evidence type="ECO:0000256" key="5">
    <source>
        <dbReference type="ARBA" id="ARBA00009524"/>
    </source>
</evidence>
<name>D9PKJ8_9ZZZZ</name>
<keyword evidence="16" id="KW-0511">Multifunctional enzyme</keyword>
<proteinExistence type="inferred from homology"/>
<evidence type="ECO:0000256" key="1">
    <source>
        <dbReference type="ARBA" id="ARBA00000013"/>
    </source>
</evidence>
<evidence type="ECO:0000256" key="7">
    <source>
        <dbReference type="ARBA" id="ARBA00013129"/>
    </source>
</evidence>
<keyword evidence="12" id="KW-0630">Potassium</keyword>
<keyword evidence="24" id="KW-0418">Kinase</keyword>
<dbReference type="CDD" id="cd01171">
    <property type="entry name" value="YXKO-related"/>
    <property type="match status" value="1"/>
</dbReference>
<comment type="catalytic activity">
    <reaction evidence="2">
        <text>(6R)-NADPHX = (6S)-NADPHX</text>
        <dbReference type="Rhea" id="RHEA:32227"/>
        <dbReference type="ChEBI" id="CHEBI:64076"/>
        <dbReference type="ChEBI" id="CHEBI:64077"/>
        <dbReference type="EC" id="5.1.99.6"/>
    </reaction>
</comment>
<reference evidence="24" key="2">
    <citation type="journal article" date="2011" name="Microb. Ecol.">
        <title>Taxonomic and Functional Metagenomic Profiling of the Microbial Community in the Anoxic Sediment of a Sub-saline Shallow Lake (Laguna de Carrizo, Central Spain).</title>
        <authorList>
            <person name="Ferrer M."/>
            <person name="Guazzaroni M.E."/>
            <person name="Richter M."/>
            <person name="Garcia-Salamanca A."/>
            <person name="Yarza P."/>
            <person name="Suarez-Suarez A."/>
            <person name="Solano J."/>
            <person name="Alcaide M."/>
            <person name="van Dillewijn P."/>
            <person name="Molina-Henares M.A."/>
            <person name="Lopez-Cortes N."/>
            <person name="Al-Ramahi Y."/>
            <person name="Guerrero C."/>
            <person name="Acosta A."/>
            <person name="de Eugenio L.I."/>
            <person name="Martinez V."/>
            <person name="Marques S."/>
            <person name="Rojo F."/>
            <person name="Santero E."/>
            <person name="Genilloud O."/>
            <person name="Perez-Perez J."/>
            <person name="Rossello-Mora R."/>
            <person name="Ramos J.L."/>
        </authorList>
    </citation>
    <scope>NUCLEOTIDE SEQUENCE</scope>
</reference>
<dbReference type="Gene3D" id="3.40.1190.20">
    <property type="match status" value="1"/>
</dbReference>
<keyword evidence="24" id="KW-0808">Transferase</keyword>
<dbReference type="Pfam" id="PF03853">
    <property type="entry name" value="YjeF_N"/>
    <property type="match status" value="1"/>
</dbReference>
<evidence type="ECO:0000256" key="20">
    <source>
        <dbReference type="ARBA" id="ARBA00049209"/>
    </source>
</evidence>
<comment type="similarity">
    <text evidence="4">In the N-terminal section; belongs to the NnrE/AIBP family.</text>
</comment>